<name>A0AAD1U508_EUPCR</name>
<comment type="caution">
    <text evidence="1">The sequence shown here is derived from an EMBL/GenBank/DDBJ whole genome shotgun (WGS) entry which is preliminary data.</text>
</comment>
<gene>
    <name evidence="1" type="ORF">ECRASSUSDP1_LOCUS1565</name>
</gene>
<organism evidence="1 2">
    <name type="scientific">Euplotes crassus</name>
    <dbReference type="NCBI Taxonomy" id="5936"/>
    <lineage>
        <taxon>Eukaryota</taxon>
        <taxon>Sar</taxon>
        <taxon>Alveolata</taxon>
        <taxon>Ciliophora</taxon>
        <taxon>Intramacronucleata</taxon>
        <taxon>Spirotrichea</taxon>
        <taxon>Hypotrichia</taxon>
        <taxon>Euplotida</taxon>
        <taxon>Euplotidae</taxon>
        <taxon>Moneuplotes</taxon>
    </lineage>
</organism>
<sequence>MDRFFQSPNRGEDARSIPAFFESSFNSRLTSNKTLNQTKESNLSDIKAKGRAAKVYNFFKGIRQKKGAQTDKAMGRKAEGLRQSKIEVGENKAYKEIAKNCFRIFVLISSKLKTDNSHPNREGYLKSFHRLINFFKEVSHPHLAETQPGGWPQVSQILTKVAQTTSLLSEGSEVEADLSSYFTQLCPRWNRCTGLLNLDKGCKHAHDAHELREWDDPLPIGGVITKLKERISILGLILNHLSVLPFSSISS</sequence>
<dbReference type="Proteomes" id="UP001295684">
    <property type="component" value="Unassembled WGS sequence"/>
</dbReference>
<reference evidence="1" key="1">
    <citation type="submission" date="2023-07" db="EMBL/GenBank/DDBJ databases">
        <authorList>
            <consortium name="AG Swart"/>
            <person name="Singh M."/>
            <person name="Singh A."/>
            <person name="Seah K."/>
            <person name="Emmerich C."/>
        </authorList>
    </citation>
    <scope>NUCLEOTIDE SEQUENCE</scope>
    <source>
        <strain evidence="1">DP1</strain>
    </source>
</reference>
<dbReference type="EMBL" id="CAMPGE010001475">
    <property type="protein sequence ID" value="CAI2360266.1"/>
    <property type="molecule type" value="Genomic_DNA"/>
</dbReference>
<evidence type="ECO:0000313" key="1">
    <source>
        <dbReference type="EMBL" id="CAI2360266.1"/>
    </source>
</evidence>
<accession>A0AAD1U508</accession>
<keyword evidence="2" id="KW-1185">Reference proteome</keyword>
<proteinExistence type="predicted"/>
<protein>
    <submittedName>
        <fullName evidence="1">Uncharacterized protein</fullName>
    </submittedName>
</protein>
<evidence type="ECO:0000313" key="2">
    <source>
        <dbReference type="Proteomes" id="UP001295684"/>
    </source>
</evidence>
<dbReference type="AlphaFoldDB" id="A0AAD1U508"/>